<dbReference type="InterPro" id="IPR013591">
    <property type="entry name" value="Brevis_radix_dom"/>
</dbReference>
<evidence type="ECO:0000259" key="5">
    <source>
        <dbReference type="PROSITE" id="PS51514"/>
    </source>
</evidence>
<feature type="compositionally biased region" description="Basic and acidic residues" evidence="4">
    <location>
        <begin position="80"/>
        <end position="90"/>
    </location>
</feature>
<protein>
    <recommendedName>
        <fullName evidence="5">BRX domain-containing protein</fullName>
    </recommendedName>
</protein>
<evidence type="ECO:0000313" key="7">
    <source>
        <dbReference type="Proteomes" id="UP000823388"/>
    </source>
</evidence>
<accession>A0A8T0WH64</accession>
<evidence type="ECO:0000313" key="6">
    <source>
        <dbReference type="EMBL" id="KAG2647290.1"/>
    </source>
</evidence>
<gene>
    <name evidence="6" type="ORF">PVAP13_2KG579600</name>
</gene>
<keyword evidence="3" id="KW-0539">Nucleus</keyword>
<dbReference type="GO" id="GO:0005634">
    <property type="term" value="C:nucleus"/>
    <property type="evidence" value="ECO:0007669"/>
    <property type="project" value="UniProtKB-SubCell"/>
</dbReference>
<keyword evidence="7" id="KW-1185">Reference proteome</keyword>
<name>A0A8T0WH64_PANVG</name>
<dbReference type="Pfam" id="PF08381">
    <property type="entry name" value="BRX"/>
    <property type="match status" value="1"/>
</dbReference>
<evidence type="ECO:0000256" key="1">
    <source>
        <dbReference type="ARBA" id="ARBA00004123"/>
    </source>
</evidence>
<evidence type="ECO:0000256" key="4">
    <source>
        <dbReference type="SAM" id="MobiDB-lite"/>
    </source>
</evidence>
<reference evidence="6" key="1">
    <citation type="submission" date="2020-05" db="EMBL/GenBank/DDBJ databases">
        <title>WGS assembly of Panicum virgatum.</title>
        <authorList>
            <person name="Lovell J.T."/>
            <person name="Jenkins J."/>
            <person name="Shu S."/>
            <person name="Juenger T.E."/>
            <person name="Schmutz J."/>
        </authorList>
    </citation>
    <scope>NUCLEOTIDE SEQUENCE</scope>
    <source>
        <strain evidence="6">AP13</strain>
    </source>
</reference>
<evidence type="ECO:0000256" key="2">
    <source>
        <dbReference type="ARBA" id="ARBA00009057"/>
    </source>
</evidence>
<dbReference type="PANTHER" id="PTHR46058">
    <property type="entry name" value="PROTEIN BREVIS RADIX-LIKE 1"/>
    <property type="match status" value="1"/>
</dbReference>
<dbReference type="EMBL" id="CM029039">
    <property type="protein sequence ID" value="KAG2647290.1"/>
    <property type="molecule type" value="Genomic_DNA"/>
</dbReference>
<feature type="domain" description="BRX" evidence="5">
    <location>
        <begin position="114"/>
        <end position="169"/>
    </location>
</feature>
<feature type="region of interest" description="Disordered" evidence="4">
    <location>
        <begin position="22"/>
        <end position="102"/>
    </location>
</feature>
<comment type="similarity">
    <text evidence="2">Belongs to the BRX family.</text>
</comment>
<organism evidence="6 7">
    <name type="scientific">Panicum virgatum</name>
    <name type="common">Blackwell switchgrass</name>
    <dbReference type="NCBI Taxonomy" id="38727"/>
    <lineage>
        <taxon>Eukaryota</taxon>
        <taxon>Viridiplantae</taxon>
        <taxon>Streptophyta</taxon>
        <taxon>Embryophyta</taxon>
        <taxon>Tracheophyta</taxon>
        <taxon>Spermatophyta</taxon>
        <taxon>Magnoliopsida</taxon>
        <taxon>Liliopsida</taxon>
        <taxon>Poales</taxon>
        <taxon>Poaceae</taxon>
        <taxon>PACMAD clade</taxon>
        <taxon>Panicoideae</taxon>
        <taxon>Panicodae</taxon>
        <taxon>Paniceae</taxon>
        <taxon>Panicinae</taxon>
        <taxon>Panicum</taxon>
        <taxon>Panicum sect. Hiantes</taxon>
    </lineage>
</organism>
<evidence type="ECO:0000256" key="3">
    <source>
        <dbReference type="ARBA" id="ARBA00023242"/>
    </source>
</evidence>
<dbReference type="PANTHER" id="PTHR46058:SF40">
    <property type="entry name" value="BRX DOMAIN-CONTAINING PROTEIN"/>
    <property type="match status" value="1"/>
</dbReference>
<proteinExistence type="inferred from homology"/>
<dbReference type="AlphaFoldDB" id="A0A8T0WH64"/>
<sequence length="186" mass="20832">MIGIHQPRNESVSAVSTPSLNMGRALHTNGISSHHKPPGSISENSELSAHSLRVSGPPDVENLNRRGHSSSDEMLSASSRADDSSRKDARSLLNGEDGYKSRSVVSIPSDQVQAEWIEQYEPGVYITLTTLRDGTRDLKHVRFSRRRFGEHQAESWWNENRNKVYEKYNVRSSERVSSASSIRSAR</sequence>
<comment type="caution">
    <text evidence="6">The sequence shown here is derived from an EMBL/GenBank/DDBJ whole genome shotgun (WGS) entry which is preliminary data.</text>
</comment>
<comment type="subcellular location">
    <subcellularLocation>
        <location evidence="1">Nucleus</location>
    </subcellularLocation>
</comment>
<dbReference type="Proteomes" id="UP000823388">
    <property type="component" value="Chromosome 2K"/>
</dbReference>
<dbReference type="PROSITE" id="PS51514">
    <property type="entry name" value="BRX"/>
    <property type="match status" value="1"/>
</dbReference>
<dbReference type="InterPro" id="IPR044532">
    <property type="entry name" value="BRX-like"/>
</dbReference>